<proteinExistence type="inferred from homology"/>
<evidence type="ECO:0000313" key="7">
    <source>
        <dbReference type="EMBL" id="RAN96724.1"/>
    </source>
</evidence>
<accession>A0A1C5A693</accession>
<keyword evidence="3 6" id="KW-0812">Transmembrane</keyword>
<dbReference type="RefSeq" id="WP_091407969.1">
    <property type="nucleotide sequence ID" value="NZ_FMCR01000008.1"/>
</dbReference>
<name>A0A1C5A693_9ACTN</name>
<reference evidence="8 9" key="1">
    <citation type="submission" date="2016-06" db="EMBL/GenBank/DDBJ databases">
        <authorList>
            <person name="Kjaerup R.B."/>
            <person name="Dalgaard T.S."/>
            <person name="Juul-Madsen H.R."/>
        </authorList>
    </citation>
    <scope>NUCLEOTIDE SEQUENCE [LARGE SCALE GENOMIC DNA]</scope>
    <source>
        <strain evidence="8 9">DSM 44871</strain>
    </source>
</reference>
<evidence type="ECO:0000256" key="4">
    <source>
        <dbReference type="ARBA" id="ARBA00022989"/>
    </source>
</evidence>
<dbReference type="PANTHER" id="PTHR31885:SF6">
    <property type="entry name" value="GH04784P"/>
    <property type="match status" value="1"/>
</dbReference>
<feature type="transmembrane region" description="Helical" evidence="6">
    <location>
        <begin position="82"/>
        <end position="101"/>
    </location>
</feature>
<evidence type="ECO:0000256" key="1">
    <source>
        <dbReference type="ARBA" id="ARBA00004141"/>
    </source>
</evidence>
<organism evidence="8 9">
    <name type="scientific">Micromonospora saelicesensis</name>
    <dbReference type="NCBI Taxonomy" id="285676"/>
    <lineage>
        <taxon>Bacteria</taxon>
        <taxon>Bacillati</taxon>
        <taxon>Actinomycetota</taxon>
        <taxon>Actinomycetes</taxon>
        <taxon>Micromonosporales</taxon>
        <taxon>Micromonosporaceae</taxon>
        <taxon>Micromonospora</taxon>
    </lineage>
</organism>
<evidence type="ECO:0000313" key="10">
    <source>
        <dbReference type="Proteomes" id="UP000249334"/>
    </source>
</evidence>
<dbReference type="AlphaFoldDB" id="A0A1C5A693"/>
<feature type="transmembrane region" description="Helical" evidence="6">
    <location>
        <begin position="113"/>
        <end position="133"/>
    </location>
</feature>
<feature type="transmembrane region" description="Helical" evidence="6">
    <location>
        <begin position="139"/>
        <end position="159"/>
    </location>
</feature>
<sequence length="233" mass="23504">MPRSRTVLIAFLVVTAANLLANATGGGLALLLTKPLLMPLLAAYLWRVSAERAARPDRLLLAALAFATGGDVALMIDGTGWFLAGMACFLGTHLCYLAAFTRHGAATALRRTPLVAVPLGYAVLTVVALTWMWAGLTDVGLAVPVAGYAIALAAMASTAATQGWRVGLGAALFLGSDLLIAAGVAEVAQPPGAPVLVMATYAAGQALIVTGLAARLGAPPQAPVTPATAPATP</sequence>
<dbReference type="Proteomes" id="UP000249334">
    <property type="component" value="Unassembled WGS sequence"/>
</dbReference>
<keyword evidence="10" id="KW-1185">Reference proteome</keyword>
<dbReference type="GO" id="GO:0016787">
    <property type="term" value="F:hydrolase activity"/>
    <property type="evidence" value="ECO:0007669"/>
    <property type="project" value="TreeGrafter"/>
</dbReference>
<reference evidence="7 10" key="2">
    <citation type="submission" date="2018-03" db="EMBL/GenBank/DDBJ databases">
        <title>Genomic framework for the identification of Micromonospora saelicesensis and Micromonospora noduli.</title>
        <authorList>
            <person name="Riesco R."/>
            <person name="Trujillo M.E."/>
        </authorList>
    </citation>
    <scope>NUCLEOTIDE SEQUENCE [LARGE SCALE GENOMIC DNA]</scope>
    <source>
        <strain evidence="7 10">GAR05</strain>
    </source>
</reference>
<dbReference type="EMBL" id="PXXW01000030">
    <property type="protein sequence ID" value="RAN96724.1"/>
    <property type="molecule type" value="Genomic_DNA"/>
</dbReference>
<dbReference type="GO" id="GO:0016020">
    <property type="term" value="C:membrane"/>
    <property type="evidence" value="ECO:0007669"/>
    <property type="project" value="UniProtKB-SubCell"/>
</dbReference>
<evidence type="ECO:0000256" key="5">
    <source>
        <dbReference type="ARBA" id="ARBA00023136"/>
    </source>
</evidence>
<dbReference type="InterPro" id="IPR012506">
    <property type="entry name" value="TMEM86B-like"/>
</dbReference>
<dbReference type="PANTHER" id="PTHR31885">
    <property type="entry name" value="GH04784P"/>
    <property type="match status" value="1"/>
</dbReference>
<evidence type="ECO:0000256" key="6">
    <source>
        <dbReference type="SAM" id="Phobius"/>
    </source>
</evidence>
<dbReference type="EMBL" id="FMCR01000008">
    <property type="protein sequence ID" value="SCF40676.1"/>
    <property type="molecule type" value="Genomic_DNA"/>
</dbReference>
<dbReference type="Proteomes" id="UP000198864">
    <property type="component" value="Unassembled WGS sequence"/>
</dbReference>
<dbReference type="Pfam" id="PF07947">
    <property type="entry name" value="YhhN"/>
    <property type="match status" value="1"/>
</dbReference>
<gene>
    <name evidence="8" type="ORF">GA0070561_6364</name>
    <name evidence="7" type="ORF">GAR05_03958</name>
</gene>
<evidence type="ECO:0000256" key="3">
    <source>
        <dbReference type="ARBA" id="ARBA00022692"/>
    </source>
</evidence>
<protein>
    <submittedName>
        <fullName evidence="8">Uncharacterized membrane protein YhhN</fullName>
    </submittedName>
</protein>
<comment type="similarity">
    <text evidence="2">Belongs to the TMEM86 family.</text>
</comment>
<evidence type="ECO:0000313" key="9">
    <source>
        <dbReference type="Proteomes" id="UP000198864"/>
    </source>
</evidence>
<dbReference type="STRING" id="285676.GA0070561_6364"/>
<comment type="subcellular location">
    <subcellularLocation>
        <location evidence="1">Membrane</location>
        <topology evidence="1">Multi-pass membrane protein</topology>
    </subcellularLocation>
</comment>
<keyword evidence="5 6" id="KW-0472">Membrane</keyword>
<feature type="transmembrane region" description="Helical" evidence="6">
    <location>
        <begin position="166"/>
        <end position="185"/>
    </location>
</feature>
<evidence type="ECO:0000313" key="8">
    <source>
        <dbReference type="EMBL" id="SCF40676.1"/>
    </source>
</evidence>
<keyword evidence="4 6" id="KW-1133">Transmembrane helix</keyword>
<evidence type="ECO:0000256" key="2">
    <source>
        <dbReference type="ARBA" id="ARBA00007375"/>
    </source>
</evidence>
<feature type="transmembrane region" description="Helical" evidence="6">
    <location>
        <begin position="191"/>
        <end position="214"/>
    </location>
</feature>